<proteinExistence type="predicted"/>
<dbReference type="Proteomes" id="UP001206312">
    <property type="component" value="Unassembled WGS sequence"/>
</dbReference>
<keyword evidence="1" id="KW-0808">Transferase</keyword>
<protein>
    <submittedName>
        <fullName evidence="1">Glycosyltransferase</fullName>
        <ecNumber evidence="1">2.4.-.-</ecNumber>
    </submittedName>
</protein>
<evidence type="ECO:0000313" key="2">
    <source>
        <dbReference type="Proteomes" id="UP001206312"/>
    </source>
</evidence>
<dbReference type="GO" id="GO:0016757">
    <property type="term" value="F:glycosyltransferase activity"/>
    <property type="evidence" value="ECO:0007669"/>
    <property type="project" value="UniProtKB-KW"/>
</dbReference>
<dbReference type="SUPFAM" id="SSF53756">
    <property type="entry name" value="UDP-Glycosyltransferase/glycogen phosphorylase"/>
    <property type="match status" value="1"/>
</dbReference>
<keyword evidence="2" id="KW-1185">Reference proteome</keyword>
<name>A0ABT1AW43_9FLAO</name>
<organism evidence="1 2">
    <name type="scientific">Robiginitalea marina</name>
    <dbReference type="NCBI Taxonomy" id="2954105"/>
    <lineage>
        <taxon>Bacteria</taxon>
        <taxon>Pseudomonadati</taxon>
        <taxon>Bacteroidota</taxon>
        <taxon>Flavobacteriia</taxon>
        <taxon>Flavobacteriales</taxon>
        <taxon>Flavobacteriaceae</taxon>
        <taxon>Robiginitalea</taxon>
    </lineage>
</organism>
<reference evidence="1 2" key="1">
    <citation type="submission" date="2022-06" db="EMBL/GenBank/DDBJ databases">
        <authorList>
            <person name="Xuan X."/>
        </authorList>
    </citation>
    <scope>NUCLEOTIDE SEQUENCE [LARGE SCALE GENOMIC DNA]</scope>
    <source>
        <strain evidence="1 2">2V75</strain>
    </source>
</reference>
<dbReference type="Gene3D" id="3.40.50.2000">
    <property type="entry name" value="Glycogen Phosphorylase B"/>
    <property type="match status" value="1"/>
</dbReference>
<sequence length="388" mass="45021">MNLVVIPFHDWRKSEKEGFRTRDVHFIRAFHELDGIEKILVINRPSTPIELWAKKFSKDLRGEVVLEKGKFRLTKIDEGLYVADCFSKDMLGQAIHRQAWFLDAFGHEDYCRFVQKACELLDMKGAPLLTQNVFSFKMVSRLEAPFKLFDAWDNFLKFPAYQKFKGRLWEGYQSLSETADAWITNSHENISFFRKNFNPRRIELVKNGVRRDFGGDTFSEPEDLGQIARPIFGFGGKISYLLDYELINFITKAIPDASFVFVGQILDKEVFKKIIRRPNVHFLGDKPYAEYANYVKGFDTCLVPYRIKEGQHGGDSMKVYEYLLLGKKVVGTNGNGLEDLQDYIYVAHTPQEFALALADTTNARLPFPIEEHTWKAKAEKLVEKFKEF</sequence>
<dbReference type="Pfam" id="PF13692">
    <property type="entry name" value="Glyco_trans_1_4"/>
    <property type="match status" value="1"/>
</dbReference>
<keyword evidence="1" id="KW-0328">Glycosyltransferase</keyword>
<dbReference type="EMBL" id="JAMXIB010000003">
    <property type="protein sequence ID" value="MCO5724232.1"/>
    <property type="molecule type" value="Genomic_DNA"/>
</dbReference>
<evidence type="ECO:0000313" key="1">
    <source>
        <dbReference type="EMBL" id="MCO5724232.1"/>
    </source>
</evidence>
<dbReference type="EC" id="2.4.-.-" evidence="1"/>
<comment type="caution">
    <text evidence="1">The sequence shown here is derived from an EMBL/GenBank/DDBJ whole genome shotgun (WGS) entry which is preliminary data.</text>
</comment>
<dbReference type="RefSeq" id="WP_252740613.1">
    <property type="nucleotide sequence ID" value="NZ_JAMXIB010000003.1"/>
</dbReference>
<gene>
    <name evidence="1" type="ORF">NG653_05160</name>
</gene>
<accession>A0ABT1AW43</accession>